<comment type="caution">
    <text evidence="1">The sequence shown here is derived from an EMBL/GenBank/DDBJ whole genome shotgun (WGS) entry which is preliminary data.</text>
</comment>
<accession>A0ABR8GKF3</accession>
<name>A0ABR8GKF3_9CYAN</name>
<keyword evidence="2" id="KW-1185">Reference proteome</keyword>
<proteinExistence type="predicted"/>
<dbReference type="RefSeq" id="WP_029630496.1">
    <property type="nucleotide sequence ID" value="NZ_JACJTA010000006.1"/>
</dbReference>
<dbReference type="EMBL" id="JACJTA010000006">
    <property type="protein sequence ID" value="MBD2603870.1"/>
    <property type="molecule type" value="Genomic_DNA"/>
</dbReference>
<organism evidence="1 2">
    <name type="scientific">Scytonema hofmannii FACHB-248</name>
    <dbReference type="NCBI Taxonomy" id="1842502"/>
    <lineage>
        <taxon>Bacteria</taxon>
        <taxon>Bacillati</taxon>
        <taxon>Cyanobacteriota</taxon>
        <taxon>Cyanophyceae</taxon>
        <taxon>Nostocales</taxon>
        <taxon>Scytonemataceae</taxon>
        <taxon>Scytonema</taxon>
    </lineage>
</organism>
<protein>
    <recommendedName>
        <fullName evidence="3">Helix-turn-helix domain-containing protein</fullName>
    </recommendedName>
</protein>
<evidence type="ECO:0000313" key="2">
    <source>
        <dbReference type="Proteomes" id="UP000660380"/>
    </source>
</evidence>
<gene>
    <name evidence="1" type="ORF">H6G81_04805</name>
</gene>
<reference evidence="1 2" key="1">
    <citation type="journal article" date="2020" name="ISME J.">
        <title>Comparative genomics reveals insights into cyanobacterial evolution and habitat adaptation.</title>
        <authorList>
            <person name="Chen M.Y."/>
            <person name="Teng W.K."/>
            <person name="Zhao L."/>
            <person name="Hu C.X."/>
            <person name="Zhou Y.K."/>
            <person name="Han B.P."/>
            <person name="Song L.R."/>
            <person name="Shu W.S."/>
        </authorList>
    </citation>
    <scope>NUCLEOTIDE SEQUENCE [LARGE SCALE GENOMIC DNA]</scope>
    <source>
        <strain evidence="1 2">FACHB-248</strain>
    </source>
</reference>
<evidence type="ECO:0008006" key="3">
    <source>
        <dbReference type="Google" id="ProtNLM"/>
    </source>
</evidence>
<evidence type="ECO:0000313" key="1">
    <source>
        <dbReference type="EMBL" id="MBD2603870.1"/>
    </source>
</evidence>
<sequence>MSNPRRITARERHLILLYSNWEFGMTPTQFYAKWGVNYEQIALICSRSDSTVRGWFRNGCNQRYPTYNDLRHLALMDFLLEHFEEIPEEVLHWLHLNNLENSLS</sequence>
<dbReference type="Proteomes" id="UP000660380">
    <property type="component" value="Unassembled WGS sequence"/>
</dbReference>